<dbReference type="Pfam" id="PF02891">
    <property type="entry name" value="zf-MIZ"/>
    <property type="match status" value="1"/>
</dbReference>
<dbReference type="SUPFAM" id="SSF57903">
    <property type="entry name" value="FYVE/PHD zinc finger"/>
    <property type="match status" value="1"/>
</dbReference>
<dbReference type="InterPro" id="IPR004181">
    <property type="entry name" value="Znf_MIZ"/>
</dbReference>
<evidence type="ECO:0000256" key="6">
    <source>
        <dbReference type="ARBA" id="ARBA00022771"/>
    </source>
</evidence>
<keyword evidence="5" id="KW-0479">Metal-binding</keyword>
<dbReference type="GO" id="GO:0061665">
    <property type="term" value="F:SUMO ligase activity"/>
    <property type="evidence" value="ECO:0007669"/>
    <property type="project" value="TreeGrafter"/>
</dbReference>
<evidence type="ECO:0000256" key="8">
    <source>
        <dbReference type="ARBA" id="ARBA00022833"/>
    </source>
</evidence>
<dbReference type="Gene3D" id="3.30.40.10">
    <property type="entry name" value="Zinc/RING finger domain, C3HC4 (zinc finger)"/>
    <property type="match status" value="2"/>
</dbReference>
<keyword evidence="4" id="KW-0808">Transferase</keyword>
<dbReference type="GO" id="GO:0008270">
    <property type="term" value="F:zinc ion binding"/>
    <property type="evidence" value="ECO:0007669"/>
    <property type="project" value="UniProtKB-KW"/>
</dbReference>
<dbReference type="EMBL" id="SWLB01000014">
    <property type="protein sequence ID" value="KAF3329910.1"/>
    <property type="molecule type" value="Genomic_DNA"/>
</dbReference>
<comment type="subcellular location">
    <subcellularLocation>
        <location evidence="1">Nucleus</location>
    </subcellularLocation>
</comment>
<dbReference type="GO" id="GO:0016874">
    <property type="term" value="F:ligase activity"/>
    <property type="evidence" value="ECO:0007669"/>
    <property type="project" value="UniProtKB-KW"/>
</dbReference>
<dbReference type="GO" id="GO:0000785">
    <property type="term" value="C:chromatin"/>
    <property type="evidence" value="ECO:0007669"/>
    <property type="project" value="TreeGrafter"/>
</dbReference>
<evidence type="ECO:0000256" key="10">
    <source>
        <dbReference type="PROSITE-ProRule" id="PRU00452"/>
    </source>
</evidence>
<feature type="domain" description="SAP" evidence="12">
    <location>
        <begin position="14"/>
        <end position="48"/>
    </location>
</feature>
<reference evidence="14" key="1">
    <citation type="submission" date="2020-01" db="EMBL/GenBank/DDBJ databases">
        <title>Genome sequence of Kobresia littledalei, the first chromosome-level genome in the family Cyperaceae.</title>
        <authorList>
            <person name="Qu G."/>
        </authorList>
    </citation>
    <scope>NUCLEOTIDE SEQUENCE</scope>
    <source>
        <strain evidence="14">C.B.Clarke</strain>
        <tissue evidence="14">Leaf</tissue>
    </source>
</reference>
<keyword evidence="7" id="KW-0833">Ubl conjugation pathway</keyword>
<keyword evidence="9" id="KW-0539">Nucleus</keyword>
<evidence type="ECO:0000313" key="15">
    <source>
        <dbReference type="Proteomes" id="UP000623129"/>
    </source>
</evidence>
<evidence type="ECO:0000256" key="11">
    <source>
        <dbReference type="SAM" id="MobiDB-lite"/>
    </source>
</evidence>
<gene>
    <name evidence="14" type="ORF">FCM35_KLT05241</name>
</gene>
<dbReference type="PANTHER" id="PTHR10782">
    <property type="entry name" value="ZINC FINGER MIZ DOMAIN-CONTAINING PROTEIN"/>
    <property type="match status" value="1"/>
</dbReference>
<evidence type="ECO:0000256" key="5">
    <source>
        <dbReference type="ARBA" id="ARBA00022723"/>
    </source>
</evidence>
<dbReference type="PROSITE" id="PS01359">
    <property type="entry name" value="ZF_PHD_1"/>
    <property type="match status" value="1"/>
</dbReference>
<dbReference type="PROSITE" id="PS51044">
    <property type="entry name" value="ZF_SP_RING"/>
    <property type="match status" value="1"/>
</dbReference>
<feature type="region of interest" description="Disordered" evidence="11">
    <location>
        <begin position="533"/>
        <end position="585"/>
    </location>
</feature>
<evidence type="ECO:0000256" key="9">
    <source>
        <dbReference type="ARBA" id="ARBA00023242"/>
    </source>
</evidence>
<proteinExistence type="inferred from homology"/>
<evidence type="ECO:0000256" key="7">
    <source>
        <dbReference type="ARBA" id="ARBA00022786"/>
    </source>
</evidence>
<dbReference type="CDD" id="cd15570">
    <property type="entry name" value="PHD_Bye1p_SIZ1_like"/>
    <property type="match status" value="1"/>
</dbReference>
<comment type="similarity">
    <text evidence="3">Belongs to the PIAS family.</text>
</comment>
<evidence type="ECO:0000256" key="3">
    <source>
        <dbReference type="ARBA" id="ARBA00005383"/>
    </source>
</evidence>
<dbReference type="GO" id="GO:0005634">
    <property type="term" value="C:nucleus"/>
    <property type="evidence" value="ECO:0007669"/>
    <property type="project" value="UniProtKB-SubCell"/>
</dbReference>
<dbReference type="PANTHER" id="PTHR10782:SF42">
    <property type="entry name" value="E3 SUMO-PROTEIN LIGASE SIZ2"/>
    <property type="match status" value="1"/>
</dbReference>
<evidence type="ECO:0000256" key="4">
    <source>
        <dbReference type="ARBA" id="ARBA00022679"/>
    </source>
</evidence>
<protein>
    <submittedName>
        <fullName evidence="14">E3 SUMO-protein ligase SIZ1-like isoform X2</fullName>
    </submittedName>
</protein>
<dbReference type="OrthoDB" id="682531at2759"/>
<keyword evidence="14" id="KW-0436">Ligase</keyword>
<dbReference type="InterPro" id="IPR019786">
    <property type="entry name" value="Zinc_finger_PHD-type_CS"/>
</dbReference>
<dbReference type="Pfam" id="PF02037">
    <property type="entry name" value="SAP"/>
    <property type="match status" value="1"/>
</dbReference>
<evidence type="ECO:0000256" key="2">
    <source>
        <dbReference type="ARBA" id="ARBA00004718"/>
    </source>
</evidence>
<dbReference type="GO" id="GO:0016925">
    <property type="term" value="P:protein sumoylation"/>
    <property type="evidence" value="ECO:0007669"/>
    <property type="project" value="UniProtKB-UniPathway"/>
</dbReference>
<dbReference type="Proteomes" id="UP000623129">
    <property type="component" value="Unassembled WGS sequence"/>
</dbReference>
<dbReference type="AlphaFoldDB" id="A0A833VKD9"/>
<feature type="compositionally biased region" description="Polar residues" evidence="11">
    <location>
        <begin position="535"/>
        <end position="561"/>
    </location>
</feature>
<dbReference type="Gene3D" id="1.10.720.30">
    <property type="entry name" value="SAP domain"/>
    <property type="match status" value="1"/>
</dbReference>
<dbReference type="InterPro" id="IPR003034">
    <property type="entry name" value="SAP_dom"/>
</dbReference>
<accession>A0A833VKD9</accession>
<keyword evidence="15" id="KW-1185">Reference proteome</keyword>
<dbReference type="CDD" id="cd16792">
    <property type="entry name" value="SP-RING_Siz-like"/>
    <property type="match status" value="1"/>
</dbReference>
<dbReference type="SMART" id="SM00513">
    <property type="entry name" value="SAP"/>
    <property type="match status" value="1"/>
</dbReference>
<dbReference type="InterPro" id="IPR001965">
    <property type="entry name" value="Znf_PHD"/>
</dbReference>
<dbReference type="InterPro" id="IPR013083">
    <property type="entry name" value="Znf_RING/FYVE/PHD"/>
</dbReference>
<evidence type="ECO:0000259" key="12">
    <source>
        <dbReference type="PROSITE" id="PS50800"/>
    </source>
</evidence>
<feature type="region of interest" description="Disordered" evidence="11">
    <location>
        <begin position="489"/>
        <end position="521"/>
    </location>
</feature>
<dbReference type="InterPro" id="IPR036361">
    <property type="entry name" value="SAP_dom_sf"/>
</dbReference>
<dbReference type="UniPathway" id="UPA00886"/>
<name>A0A833VKD9_9POAL</name>
<dbReference type="InterPro" id="IPR011011">
    <property type="entry name" value="Znf_FYVE_PHD"/>
</dbReference>
<sequence length="585" mass="64778">MDDNEMFSSCKDKLSRFRLKELKDVLSQLGLSKQGKKQELNDRILASLFQEQEIGPSSNGSGSVSMSAARIIEETYRKMYPETCDAPTGAGSNKGARAKKENGEVSSSEMKVRCPCDSSLFTDSMVKCVECNVWQHTGCVIVPENVAEGGAPVVPPNFYCEMCRVARADPFWVAVKYPLEPVIVDPCLPSVDGKPAVQIMERGFQLTAKDREMLEKSGYELQVCSILFNDTVPFRMHWPLYPELHVNGLRMRVTTRPNQQPLGCNGRDDCPLIGTCCREGYNKISFSRADSRKFCFAIKIARHRSLNEVLSMIPKEEEGETYEEALARVRRCIGGGTTTGNADDSDSDIELVSNSVTVNLRCPMSGLRMKVAGRFKPCAHMGCFDLETFVALNERARKWQCPICLKNYSLESTIIDPYFNRITSLIKQEMFMESDQEETKPSIQKLQSETKIPKIESVVGTSGLNGHGSHEPEGEEEIELIVLSDSDDDTVAVLDPPVDSSDLMDLDSSHRPGPSGENSTVQPIVDAATVLHSMNGGNSYNTQQVNEPGPTSGSRTQSPYSTFCPPRQPRSAKRRVILSIDSDSD</sequence>
<dbReference type="PROSITE" id="PS50800">
    <property type="entry name" value="SAP"/>
    <property type="match status" value="1"/>
</dbReference>
<keyword evidence="6 10" id="KW-0863">Zinc-finger</keyword>
<dbReference type="SUPFAM" id="SSF68906">
    <property type="entry name" value="SAP domain"/>
    <property type="match status" value="1"/>
</dbReference>
<dbReference type="SMART" id="SM00249">
    <property type="entry name" value="PHD"/>
    <property type="match status" value="1"/>
</dbReference>
<evidence type="ECO:0000313" key="14">
    <source>
        <dbReference type="EMBL" id="KAF3329910.1"/>
    </source>
</evidence>
<evidence type="ECO:0000259" key="13">
    <source>
        <dbReference type="PROSITE" id="PS51044"/>
    </source>
</evidence>
<organism evidence="14 15">
    <name type="scientific">Carex littledalei</name>
    <dbReference type="NCBI Taxonomy" id="544730"/>
    <lineage>
        <taxon>Eukaryota</taxon>
        <taxon>Viridiplantae</taxon>
        <taxon>Streptophyta</taxon>
        <taxon>Embryophyta</taxon>
        <taxon>Tracheophyta</taxon>
        <taxon>Spermatophyta</taxon>
        <taxon>Magnoliopsida</taxon>
        <taxon>Liliopsida</taxon>
        <taxon>Poales</taxon>
        <taxon>Cyperaceae</taxon>
        <taxon>Cyperoideae</taxon>
        <taxon>Cariceae</taxon>
        <taxon>Carex</taxon>
        <taxon>Carex subgen. Euthyceras</taxon>
    </lineage>
</organism>
<feature type="domain" description="SP-RING-type" evidence="13">
    <location>
        <begin position="345"/>
        <end position="428"/>
    </location>
</feature>
<comment type="caution">
    <text evidence="14">The sequence shown here is derived from an EMBL/GenBank/DDBJ whole genome shotgun (WGS) entry which is preliminary data.</text>
</comment>
<keyword evidence="8" id="KW-0862">Zinc</keyword>
<comment type="pathway">
    <text evidence="2">Protein modification; protein sumoylation.</text>
</comment>
<evidence type="ECO:0000256" key="1">
    <source>
        <dbReference type="ARBA" id="ARBA00004123"/>
    </source>
</evidence>
<dbReference type="InterPro" id="IPR031141">
    <property type="entry name" value="SIZ1/2_SP-RING"/>
</dbReference>